<dbReference type="Proteomes" id="UP001359485">
    <property type="component" value="Unassembled WGS sequence"/>
</dbReference>
<dbReference type="PROSITE" id="PS00518">
    <property type="entry name" value="ZF_RING_1"/>
    <property type="match status" value="1"/>
</dbReference>
<comment type="caution">
    <text evidence="12">The sequence shown here is derived from an EMBL/GenBank/DDBJ whole genome shotgun (WGS) entry which is preliminary data.</text>
</comment>
<feature type="compositionally biased region" description="Basic and acidic residues" evidence="10">
    <location>
        <begin position="642"/>
        <end position="655"/>
    </location>
</feature>
<evidence type="ECO:0000256" key="4">
    <source>
        <dbReference type="ARBA" id="ARBA00022723"/>
    </source>
</evidence>
<dbReference type="PANTHER" id="PTHR46077">
    <property type="entry name" value="E3 UBIQUITIN-PROTEIN LIGASE TOPORS"/>
    <property type="match status" value="1"/>
</dbReference>
<keyword evidence="8" id="KW-0804">Transcription</keyword>
<evidence type="ECO:0000256" key="5">
    <source>
        <dbReference type="ARBA" id="ARBA00022771"/>
    </source>
</evidence>
<keyword evidence="13" id="KW-1185">Reference proteome</keyword>
<evidence type="ECO:0000259" key="11">
    <source>
        <dbReference type="PROSITE" id="PS50089"/>
    </source>
</evidence>
<organism evidence="12 13">
    <name type="scientific">Polyplax serrata</name>
    <name type="common">Common mouse louse</name>
    <dbReference type="NCBI Taxonomy" id="468196"/>
    <lineage>
        <taxon>Eukaryota</taxon>
        <taxon>Metazoa</taxon>
        <taxon>Ecdysozoa</taxon>
        <taxon>Arthropoda</taxon>
        <taxon>Hexapoda</taxon>
        <taxon>Insecta</taxon>
        <taxon>Pterygota</taxon>
        <taxon>Neoptera</taxon>
        <taxon>Paraneoptera</taxon>
        <taxon>Psocodea</taxon>
        <taxon>Troctomorpha</taxon>
        <taxon>Phthiraptera</taxon>
        <taxon>Anoplura</taxon>
        <taxon>Polyplacidae</taxon>
        <taxon>Polyplax</taxon>
    </lineage>
</organism>
<feature type="compositionally biased region" description="Low complexity" evidence="10">
    <location>
        <begin position="499"/>
        <end position="524"/>
    </location>
</feature>
<evidence type="ECO:0000256" key="3">
    <source>
        <dbReference type="ARBA" id="ARBA00022679"/>
    </source>
</evidence>
<evidence type="ECO:0000256" key="6">
    <source>
        <dbReference type="ARBA" id="ARBA00022833"/>
    </source>
</evidence>
<dbReference type="SMART" id="SM00184">
    <property type="entry name" value="RING"/>
    <property type="match status" value="1"/>
</dbReference>
<feature type="region of interest" description="Disordered" evidence="10">
    <location>
        <begin position="1"/>
        <end position="42"/>
    </location>
</feature>
<evidence type="ECO:0000256" key="9">
    <source>
        <dbReference type="PROSITE-ProRule" id="PRU00175"/>
    </source>
</evidence>
<feature type="region of interest" description="Disordered" evidence="10">
    <location>
        <begin position="342"/>
        <end position="387"/>
    </location>
</feature>
<keyword evidence="6" id="KW-0862">Zinc</keyword>
<keyword evidence="4" id="KW-0479">Metal-binding</keyword>
<evidence type="ECO:0000313" key="12">
    <source>
        <dbReference type="EMBL" id="KAK6617299.1"/>
    </source>
</evidence>
<evidence type="ECO:0000256" key="7">
    <source>
        <dbReference type="ARBA" id="ARBA00023015"/>
    </source>
</evidence>
<gene>
    <name evidence="12" type="ORF">RUM44_005630</name>
</gene>
<dbReference type="Gene3D" id="3.30.40.10">
    <property type="entry name" value="Zinc/RING finger domain, C3HC4 (zinc finger)"/>
    <property type="match status" value="1"/>
</dbReference>
<accession>A0ABR1ADY3</accession>
<dbReference type="InterPro" id="IPR013083">
    <property type="entry name" value="Znf_RING/FYVE/PHD"/>
</dbReference>
<comment type="catalytic activity">
    <reaction evidence="1">
        <text>S-ubiquitinyl-[E2 ubiquitin-conjugating enzyme]-L-cysteine + [acceptor protein]-L-lysine = [E2 ubiquitin-conjugating enzyme]-L-cysteine + N(6)-ubiquitinyl-[acceptor protein]-L-lysine.</text>
        <dbReference type="EC" id="2.3.2.27"/>
    </reaction>
</comment>
<feature type="compositionally biased region" description="Polar residues" evidence="10">
    <location>
        <begin position="656"/>
        <end position="668"/>
    </location>
</feature>
<dbReference type="CDD" id="cd16574">
    <property type="entry name" value="RING-HC_Topors"/>
    <property type="match status" value="1"/>
</dbReference>
<dbReference type="InterPro" id="IPR018957">
    <property type="entry name" value="Znf_C3HC4_RING-type"/>
</dbReference>
<feature type="region of interest" description="Disordered" evidence="10">
    <location>
        <begin position="408"/>
        <end position="436"/>
    </location>
</feature>
<dbReference type="InterPro" id="IPR058745">
    <property type="entry name" value="PWI_Topors"/>
</dbReference>
<sequence length="668" mass="75661">MDNSCPATPPVLTEANSKSPVRLAASSPDSDGIKSPSRESPDSHCVICLGKLQNKSFTDSCLHQFCFQCLLTWSKVKAECPLCKQPFKSIIHNVRSNLDYDQYHLEVGEPRCVLSDFIDSFNFDFIQVDRRFRYRSTMTRSYFRELAESFLAHNSLMSNDYYQIPPMVSSNPELPQSANSRTHGSSRHRGTKEFRRNIYNRDLWVKDLKDISGRHRECSPQFYRDNPAQVHRIVPWLNREVNVLLNDRQSQAAYILTRIISYLSQYPIRSGEFRELVQPYFGVRTEHFIHELYTFAHSVYDIAGFDQHAVYGPNPNYATEVQEISSSSDGLDSDIEVLATIKPKGGKRKSKTKKAGQKSKSQSMSNEPVPGPSGVRSGISSDPLDVYDSDQDDIKILDYVKPDPEVIVLSSGEDSPTRLPSNGESQEVCNENSGHDRLSIDYNTISEEAVMHTARNRSRSEKGKCNWNGFGLKGKQKQKYMRSRRSKSKSRSRSKDNSSSKSTSRSRSSSTSSSSSTSFSSSASSDHKSRRRSKQTKKKHKVSKFVTKSSEVTSKRYKTGSCSNIELEEVDLKKKRKRRVKSCIVVPNSKSCATSTTLIGSKQFSGESHWYPVSYWSMVSRPDGEISQKKKWEEADIRKVRMAEERPKRSKHSTDSLDLTSQASGDEG</sequence>
<reference evidence="12 13" key="1">
    <citation type="submission" date="2023-09" db="EMBL/GenBank/DDBJ databases">
        <title>Genomes of two closely related lineages of the louse Polyplax serrata with different host specificities.</title>
        <authorList>
            <person name="Martinu J."/>
            <person name="Tarabai H."/>
            <person name="Stefka J."/>
            <person name="Hypsa V."/>
        </authorList>
    </citation>
    <scope>NUCLEOTIDE SEQUENCE [LARGE SCALE GENOMIC DNA]</scope>
    <source>
        <strain evidence="12">98ZLc_SE</strain>
    </source>
</reference>
<dbReference type="EMBL" id="JAWJWF010000052">
    <property type="protein sequence ID" value="KAK6617299.1"/>
    <property type="molecule type" value="Genomic_DNA"/>
</dbReference>
<proteinExistence type="predicted"/>
<keyword evidence="7" id="KW-0805">Transcription regulation</keyword>
<keyword evidence="3" id="KW-0808">Transferase</keyword>
<feature type="compositionally biased region" description="Basic residues" evidence="10">
    <location>
        <begin position="474"/>
        <end position="492"/>
    </location>
</feature>
<dbReference type="EC" id="2.3.2.27" evidence="2"/>
<feature type="domain" description="RING-type" evidence="11">
    <location>
        <begin position="45"/>
        <end position="84"/>
    </location>
</feature>
<evidence type="ECO:0000256" key="10">
    <source>
        <dbReference type="SAM" id="MobiDB-lite"/>
    </source>
</evidence>
<evidence type="ECO:0000256" key="2">
    <source>
        <dbReference type="ARBA" id="ARBA00012483"/>
    </source>
</evidence>
<dbReference type="InterPro" id="IPR058746">
    <property type="entry name" value="Znf_RING-type_Topors"/>
</dbReference>
<dbReference type="Pfam" id="PF00097">
    <property type="entry name" value="zf-C3HC4"/>
    <property type="match status" value="1"/>
</dbReference>
<dbReference type="PROSITE" id="PS50089">
    <property type="entry name" value="ZF_RING_2"/>
    <property type="match status" value="1"/>
</dbReference>
<keyword evidence="5 9" id="KW-0863">Zinc-finger</keyword>
<dbReference type="InterPro" id="IPR017907">
    <property type="entry name" value="Znf_RING_CS"/>
</dbReference>
<evidence type="ECO:0000256" key="8">
    <source>
        <dbReference type="ARBA" id="ARBA00023163"/>
    </source>
</evidence>
<feature type="compositionally biased region" description="Basic residues" evidence="10">
    <location>
        <begin position="344"/>
        <end position="357"/>
    </location>
</feature>
<name>A0ABR1ADY3_POLSC</name>
<feature type="region of interest" description="Disordered" evidence="10">
    <location>
        <begin position="642"/>
        <end position="668"/>
    </location>
</feature>
<evidence type="ECO:0000256" key="1">
    <source>
        <dbReference type="ARBA" id="ARBA00000900"/>
    </source>
</evidence>
<dbReference type="InterPro" id="IPR001841">
    <property type="entry name" value="Znf_RING"/>
</dbReference>
<dbReference type="Pfam" id="PF26084">
    <property type="entry name" value="PWI_Topors"/>
    <property type="match status" value="1"/>
</dbReference>
<dbReference type="SUPFAM" id="SSF57850">
    <property type="entry name" value="RING/U-box"/>
    <property type="match status" value="1"/>
</dbReference>
<protein>
    <recommendedName>
        <fullName evidence="2">RING-type E3 ubiquitin transferase</fullName>
        <ecNumber evidence="2">2.3.2.27</ecNumber>
    </recommendedName>
</protein>
<dbReference type="PANTHER" id="PTHR46077:SF1">
    <property type="entry name" value="TOP1 BINDING ARGININE_SERINE RICH PROTEIN, E3 UBIQUITIN LIGASE"/>
    <property type="match status" value="1"/>
</dbReference>
<feature type="compositionally biased region" description="Polar residues" evidence="10">
    <location>
        <begin position="412"/>
        <end position="432"/>
    </location>
</feature>
<evidence type="ECO:0000313" key="13">
    <source>
        <dbReference type="Proteomes" id="UP001359485"/>
    </source>
</evidence>
<feature type="compositionally biased region" description="Basic residues" evidence="10">
    <location>
        <begin position="528"/>
        <end position="543"/>
    </location>
</feature>
<feature type="region of interest" description="Disordered" evidence="10">
    <location>
        <begin position="451"/>
        <end position="547"/>
    </location>
</feature>